<feature type="compositionally biased region" description="Polar residues" evidence="1">
    <location>
        <begin position="12"/>
        <end position="22"/>
    </location>
</feature>
<evidence type="ECO:0000313" key="3">
    <source>
        <dbReference type="Proteomes" id="UP000193335"/>
    </source>
</evidence>
<feature type="region of interest" description="Disordered" evidence="1">
    <location>
        <begin position="1"/>
        <end position="22"/>
    </location>
</feature>
<proteinExistence type="predicted"/>
<comment type="caution">
    <text evidence="2">The sequence shown here is derived from an EMBL/GenBank/DDBJ whole genome shotgun (WGS) entry which is preliminary data.</text>
</comment>
<dbReference type="EMBL" id="NAFL01000190">
    <property type="protein sequence ID" value="OSJ36518.1"/>
    <property type="molecule type" value="Genomic_DNA"/>
</dbReference>
<name>A0A1Y2JY28_BRAJP</name>
<organism evidence="2 3">
    <name type="scientific">Bradyrhizobium japonicum</name>
    <dbReference type="NCBI Taxonomy" id="375"/>
    <lineage>
        <taxon>Bacteria</taxon>
        <taxon>Pseudomonadati</taxon>
        <taxon>Pseudomonadota</taxon>
        <taxon>Alphaproteobacteria</taxon>
        <taxon>Hyphomicrobiales</taxon>
        <taxon>Nitrobacteraceae</taxon>
        <taxon>Bradyrhizobium</taxon>
    </lineage>
</organism>
<dbReference type="Proteomes" id="UP000193335">
    <property type="component" value="Unassembled WGS sequence"/>
</dbReference>
<evidence type="ECO:0000313" key="2">
    <source>
        <dbReference type="EMBL" id="OSJ36518.1"/>
    </source>
</evidence>
<dbReference type="AlphaFoldDB" id="A0A1Y2JY28"/>
<sequence length="63" mass="6759">MSEPARTPWSIGCQNTSKNWTDSAGFAETTDPLAARLLQDIIAELEADLNPPPQASGSKSDRT</sequence>
<accession>A0A1Y2JY28</accession>
<reference evidence="2 3" key="1">
    <citation type="submission" date="2017-03" db="EMBL/GenBank/DDBJ databases">
        <title>Whole genome sequences of fourteen strains of Bradyrhizobium canariense and one strain of Bradyrhizobium japonicum isolated from Lupinus (Papilionoideae: Genisteae) species in Algeria.</title>
        <authorList>
            <person name="Crovadore J."/>
            <person name="Chekireb D."/>
            <person name="Brachmann A."/>
            <person name="Chablais R."/>
            <person name="Cochard B."/>
            <person name="Lefort F."/>
        </authorList>
    </citation>
    <scope>NUCLEOTIDE SEQUENCE [LARGE SCALE GENOMIC DNA]</scope>
    <source>
        <strain evidence="2 3">UBMA197</strain>
    </source>
</reference>
<protein>
    <submittedName>
        <fullName evidence="2">Uncharacterized protein</fullName>
    </submittedName>
</protein>
<evidence type="ECO:0000256" key="1">
    <source>
        <dbReference type="SAM" id="MobiDB-lite"/>
    </source>
</evidence>
<gene>
    <name evidence="2" type="ORF">BSZ19_03780</name>
</gene>